<dbReference type="Gene3D" id="3.40.1830.10">
    <property type="entry name" value="Thermophilic metalloprotease (M29)"/>
    <property type="match status" value="1"/>
</dbReference>
<organism evidence="10 11">
    <name type="scientific">candidate division WOR-3 bacterium</name>
    <dbReference type="NCBI Taxonomy" id="2052148"/>
    <lineage>
        <taxon>Bacteria</taxon>
        <taxon>Bacteria division WOR-3</taxon>
    </lineage>
</organism>
<dbReference type="InterPro" id="IPR052170">
    <property type="entry name" value="M29_Exopeptidase"/>
</dbReference>
<dbReference type="EMBL" id="DMZY01000106">
    <property type="protein sequence ID" value="HAV92229.1"/>
    <property type="molecule type" value="Genomic_DNA"/>
</dbReference>
<dbReference type="GO" id="GO:0004177">
    <property type="term" value="F:aminopeptidase activity"/>
    <property type="evidence" value="ECO:0007669"/>
    <property type="project" value="UniProtKB-KW"/>
</dbReference>
<protein>
    <submittedName>
        <fullName evidence="10">Aminopeptidase</fullName>
    </submittedName>
</protein>
<dbReference type="InterPro" id="IPR035097">
    <property type="entry name" value="M29_N-terminal"/>
</dbReference>
<evidence type="ECO:0000313" key="11">
    <source>
        <dbReference type="Proteomes" id="UP000264062"/>
    </source>
</evidence>
<dbReference type="SUPFAM" id="SSF144052">
    <property type="entry name" value="Thermophilic metalloprotease-like"/>
    <property type="match status" value="1"/>
</dbReference>
<dbReference type="PRINTS" id="PR00919">
    <property type="entry name" value="THERMOPTASE"/>
</dbReference>
<dbReference type="PANTHER" id="PTHR34448">
    <property type="entry name" value="AMINOPEPTIDASE"/>
    <property type="match status" value="1"/>
</dbReference>
<keyword evidence="5 10" id="KW-0031">Aminopeptidase</keyword>
<keyword evidence="8" id="KW-0378">Hydrolase</keyword>
<dbReference type="GO" id="GO:0046872">
    <property type="term" value="F:metal ion binding"/>
    <property type="evidence" value="ECO:0007669"/>
    <property type="project" value="UniProtKB-KW"/>
</dbReference>
<comment type="similarity">
    <text evidence="4">Belongs to the peptidase M29 family.</text>
</comment>
<accession>A0A350H9L3</accession>
<gene>
    <name evidence="10" type="ORF">DCW38_03505</name>
</gene>
<evidence type="ECO:0000256" key="6">
    <source>
        <dbReference type="ARBA" id="ARBA00022670"/>
    </source>
</evidence>
<evidence type="ECO:0000256" key="4">
    <source>
        <dbReference type="ARBA" id="ARBA00008236"/>
    </source>
</evidence>
<keyword evidence="7" id="KW-0479">Metal-binding</keyword>
<dbReference type="GO" id="GO:0006508">
    <property type="term" value="P:proteolysis"/>
    <property type="evidence" value="ECO:0007669"/>
    <property type="project" value="UniProtKB-KW"/>
</dbReference>
<evidence type="ECO:0000256" key="8">
    <source>
        <dbReference type="ARBA" id="ARBA00022801"/>
    </source>
</evidence>
<reference evidence="10 11" key="1">
    <citation type="journal article" date="2018" name="Nat. Biotechnol.">
        <title>A standardized bacterial taxonomy based on genome phylogeny substantially revises the tree of life.</title>
        <authorList>
            <person name="Parks D.H."/>
            <person name="Chuvochina M."/>
            <person name="Waite D.W."/>
            <person name="Rinke C."/>
            <person name="Skarshewski A."/>
            <person name="Chaumeil P.A."/>
            <person name="Hugenholtz P."/>
        </authorList>
    </citation>
    <scope>NUCLEOTIDE SEQUENCE [LARGE SCALE GENOMIC DNA]</scope>
    <source>
        <strain evidence="10">UBA9956</strain>
    </source>
</reference>
<evidence type="ECO:0000256" key="7">
    <source>
        <dbReference type="ARBA" id="ARBA00022723"/>
    </source>
</evidence>
<comment type="caution">
    <text evidence="10">The sequence shown here is derived from an EMBL/GenBank/DDBJ whole genome shotgun (WGS) entry which is preliminary data.</text>
</comment>
<proteinExistence type="inferred from homology"/>
<dbReference type="InterPro" id="IPR000787">
    <property type="entry name" value="Peptidase_M29"/>
</dbReference>
<dbReference type="GO" id="GO:0008237">
    <property type="term" value="F:metallopeptidase activity"/>
    <property type="evidence" value="ECO:0007669"/>
    <property type="project" value="UniProtKB-KW"/>
</dbReference>
<evidence type="ECO:0000256" key="3">
    <source>
        <dbReference type="ARBA" id="ARBA00001947"/>
    </source>
</evidence>
<comment type="cofactor">
    <cofactor evidence="3">
        <name>Zn(2+)</name>
        <dbReference type="ChEBI" id="CHEBI:29105"/>
    </cofactor>
</comment>
<keyword evidence="9" id="KW-0482">Metalloprotease</keyword>
<dbReference type="AlphaFoldDB" id="A0A350H9L3"/>
<keyword evidence="6" id="KW-0645">Protease</keyword>
<dbReference type="Proteomes" id="UP000264062">
    <property type="component" value="Unassembled WGS sequence"/>
</dbReference>
<dbReference type="PANTHER" id="PTHR34448:SF1">
    <property type="entry name" value="BLL6088 PROTEIN"/>
    <property type="match status" value="1"/>
</dbReference>
<evidence type="ECO:0000256" key="2">
    <source>
        <dbReference type="ARBA" id="ARBA00001946"/>
    </source>
</evidence>
<evidence type="ECO:0000256" key="5">
    <source>
        <dbReference type="ARBA" id="ARBA00022438"/>
    </source>
</evidence>
<dbReference type="Pfam" id="PF02073">
    <property type="entry name" value="Peptidase_M29"/>
    <property type="match status" value="1"/>
</dbReference>
<evidence type="ECO:0000256" key="9">
    <source>
        <dbReference type="ARBA" id="ARBA00023049"/>
    </source>
</evidence>
<name>A0A350H9L3_UNCW3</name>
<evidence type="ECO:0000313" key="10">
    <source>
        <dbReference type="EMBL" id="HAV92229.1"/>
    </source>
</evidence>
<comment type="cofactor">
    <cofactor evidence="2">
        <name>Mg(2+)</name>
        <dbReference type="ChEBI" id="CHEBI:18420"/>
    </cofactor>
</comment>
<sequence length="373" mass="42434">MLLDSRISKWAQTIVNYSVEVKPKQKVMIRGSYAAMPLIKEVYREVIKAGGLPDFRLSESELSEIFLKEASNEQIMYVSHPEEWIIENYDAFINIGGENNLKSLSSVPSEKIKILMQAKKKLNEIYFSRASKNELKWVITHYPTNSSAQESGMSLNDFEDFVISACYLDKENPTEEWRRVSRMQDKIIDFLKNKKNFRYVSKDTDLSFSAEGRKWINSDGRHNFPSGEVFTSPVETSINGRVRFSFPAIYSGKEIEDISMEFKNGEIIRASAKRGDELLQTVLSVDEGARRVGEAAIGTNYGINKFVKNMLFDEKIGGTIHIAIGNGFEEANGKNKSAIHWDMLCDMKEQGEIYGDGELFYKNGKFLIKGVVL</sequence>
<evidence type="ECO:0000256" key="1">
    <source>
        <dbReference type="ARBA" id="ARBA00001941"/>
    </source>
</evidence>
<comment type="cofactor">
    <cofactor evidence="1">
        <name>Co(2+)</name>
        <dbReference type="ChEBI" id="CHEBI:48828"/>
    </cofactor>
</comment>